<sequence length="75" mass="7995">MAVRRLRPPGTDPDRTADGTWSIIAGGFLLLHALLHVALAPTLSTADYLIAGRAVSLSTFGAALLCLFAYRRRAS</sequence>
<organism evidence="2">
    <name type="scientific">Streptantibioticus silvisoli</name>
    <dbReference type="NCBI Taxonomy" id="2705255"/>
    <lineage>
        <taxon>Bacteria</taxon>
        <taxon>Bacillati</taxon>
        <taxon>Actinomycetota</taxon>
        <taxon>Actinomycetes</taxon>
        <taxon>Kitasatosporales</taxon>
        <taxon>Streptomycetaceae</taxon>
        <taxon>Streptantibioticus</taxon>
    </lineage>
</organism>
<gene>
    <name evidence="2" type="ORF">POF50_029590</name>
</gene>
<proteinExistence type="predicted"/>
<name>A0AA90HEH7_9ACTN</name>
<keyword evidence="1" id="KW-0812">Transmembrane</keyword>
<protein>
    <submittedName>
        <fullName evidence="2">Uncharacterized protein</fullName>
    </submittedName>
</protein>
<feature type="transmembrane region" description="Helical" evidence="1">
    <location>
        <begin position="48"/>
        <end position="70"/>
    </location>
</feature>
<feature type="transmembrane region" description="Helical" evidence="1">
    <location>
        <begin position="21"/>
        <end position="42"/>
    </location>
</feature>
<dbReference type="AlphaFoldDB" id="A0AA90HEH7"/>
<evidence type="ECO:0000313" key="2">
    <source>
        <dbReference type="EMBL" id="MDI5973447.1"/>
    </source>
</evidence>
<accession>A0AA90HEH7</accession>
<dbReference type="EMBL" id="JABXJJ020000046">
    <property type="protein sequence ID" value="MDI5973447.1"/>
    <property type="molecule type" value="Genomic_DNA"/>
</dbReference>
<evidence type="ECO:0000256" key="1">
    <source>
        <dbReference type="SAM" id="Phobius"/>
    </source>
</evidence>
<dbReference type="RefSeq" id="WP_271312182.1">
    <property type="nucleotide sequence ID" value="NZ_JABXJJ020000046.1"/>
</dbReference>
<comment type="caution">
    <text evidence="2">The sequence shown here is derived from an EMBL/GenBank/DDBJ whole genome shotgun (WGS) entry which is preliminary data.</text>
</comment>
<reference evidence="2" key="1">
    <citation type="submission" date="2023-05" db="EMBL/GenBank/DDBJ databases">
        <title>Streptantibioticus silvisoli sp. nov., acidotolerant actinomycetes 1 from pine litter.</title>
        <authorList>
            <person name="Swiecimska M."/>
            <person name="Golinska P."/>
            <person name="Sangal V."/>
            <person name="Wachnowicz B."/>
            <person name="Goodfellow M."/>
        </authorList>
    </citation>
    <scope>NUCLEOTIDE SEQUENCE</scope>
    <source>
        <strain evidence="2">SL13</strain>
    </source>
</reference>
<keyword evidence="1" id="KW-1133">Transmembrane helix</keyword>
<keyword evidence="1" id="KW-0472">Membrane</keyword>